<organism evidence="1 2">
    <name type="scientific">Capsicum annuum</name>
    <name type="common">Capsicum pepper</name>
    <dbReference type="NCBI Taxonomy" id="4072"/>
    <lineage>
        <taxon>Eukaryota</taxon>
        <taxon>Viridiplantae</taxon>
        <taxon>Streptophyta</taxon>
        <taxon>Embryophyta</taxon>
        <taxon>Tracheophyta</taxon>
        <taxon>Spermatophyta</taxon>
        <taxon>Magnoliopsida</taxon>
        <taxon>eudicotyledons</taxon>
        <taxon>Gunneridae</taxon>
        <taxon>Pentapetalae</taxon>
        <taxon>asterids</taxon>
        <taxon>lamiids</taxon>
        <taxon>Solanales</taxon>
        <taxon>Solanaceae</taxon>
        <taxon>Solanoideae</taxon>
        <taxon>Capsiceae</taxon>
        <taxon>Capsicum</taxon>
    </lineage>
</organism>
<name>A0A2G2YCK6_CAPAN</name>
<sequence>MDRREYNFHKIRLPKRDAVILKRQLPRLQIYLGEIKYMTGVIDIVIIVDQHEEYTDP</sequence>
<evidence type="ECO:0000313" key="1">
    <source>
        <dbReference type="EMBL" id="PHT67487.1"/>
    </source>
</evidence>
<dbReference type="Gramene" id="PHT67487">
    <property type="protein sequence ID" value="PHT67487"/>
    <property type="gene ID" value="T459_26974"/>
</dbReference>
<protein>
    <submittedName>
        <fullName evidence="1">Uncharacterized protein</fullName>
    </submittedName>
</protein>
<dbReference type="OMA" id="DRREYNF"/>
<dbReference type="STRING" id="4072.A0A2G2YCK6"/>
<reference evidence="1 2" key="1">
    <citation type="journal article" date="2014" name="Nat. Genet.">
        <title>Genome sequence of the hot pepper provides insights into the evolution of pungency in Capsicum species.</title>
        <authorList>
            <person name="Kim S."/>
            <person name="Park M."/>
            <person name="Yeom S.I."/>
            <person name="Kim Y.M."/>
            <person name="Lee J.M."/>
            <person name="Lee H.A."/>
            <person name="Seo E."/>
            <person name="Choi J."/>
            <person name="Cheong K."/>
            <person name="Kim K.T."/>
            <person name="Jung K."/>
            <person name="Lee G.W."/>
            <person name="Oh S.K."/>
            <person name="Bae C."/>
            <person name="Kim S.B."/>
            <person name="Lee H.Y."/>
            <person name="Kim S.Y."/>
            <person name="Kim M.S."/>
            <person name="Kang B.C."/>
            <person name="Jo Y.D."/>
            <person name="Yang H.B."/>
            <person name="Jeong H.J."/>
            <person name="Kang W.H."/>
            <person name="Kwon J.K."/>
            <person name="Shin C."/>
            <person name="Lim J.Y."/>
            <person name="Park J.H."/>
            <person name="Huh J.H."/>
            <person name="Kim J.S."/>
            <person name="Kim B.D."/>
            <person name="Cohen O."/>
            <person name="Paran I."/>
            <person name="Suh M.C."/>
            <person name="Lee S.B."/>
            <person name="Kim Y.K."/>
            <person name="Shin Y."/>
            <person name="Noh S.J."/>
            <person name="Park J."/>
            <person name="Seo Y.S."/>
            <person name="Kwon S.Y."/>
            <person name="Kim H.A."/>
            <person name="Park J.M."/>
            <person name="Kim H.J."/>
            <person name="Choi S.B."/>
            <person name="Bosland P.W."/>
            <person name="Reeves G."/>
            <person name="Jo S.H."/>
            <person name="Lee B.W."/>
            <person name="Cho H.T."/>
            <person name="Choi H.S."/>
            <person name="Lee M.S."/>
            <person name="Yu Y."/>
            <person name="Do Choi Y."/>
            <person name="Park B.S."/>
            <person name="van Deynze A."/>
            <person name="Ashrafi H."/>
            <person name="Hill T."/>
            <person name="Kim W.T."/>
            <person name="Pai H.S."/>
            <person name="Ahn H.K."/>
            <person name="Yeam I."/>
            <person name="Giovannoni J.J."/>
            <person name="Rose J.K."/>
            <person name="Sorensen I."/>
            <person name="Lee S.J."/>
            <person name="Kim R.W."/>
            <person name="Choi I.Y."/>
            <person name="Choi B.S."/>
            <person name="Lim J.S."/>
            <person name="Lee Y.H."/>
            <person name="Choi D."/>
        </authorList>
    </citation>
    <scope>NUCLEOTIDE SEQUENCE [LARGE SCALE GENOMIC DNA]</scope>
    <source>
        <strain evidence="2">cv. CM334</strain>
    </source>
</reference>
<dbReference type="Gene3D" id="1.10.287.610">
    <property type="entry name" value="Helix hairpin bin"/>
    <property type="match status" value="1"/>
</dbReference>
<comment type="caution">
    <text evidence="1">The sequence shown here is derived from an EMBL/GenBank/DDBJ whole genome shotgun (WGS) entry which is preliminary data.</text>
</comment>
<accession>A0A2G2YCK6</accession>
<proteinExistence type="predicted"/>
<gene>
    <name evidence="1" type="ORF">T459_26974</name>
</gene>
<keyword evidence="2" id="KW-1185">Reference proteome</keyword>
<reference evidence="1 2" key="2">
    <citation type="journal article" date="2017" name="Genome Biol.">
        <title>New reference genome sequences of hot pepper reveal the massive evolution of plant disease-resistance genes by retroduplication.</title>
        <authorList>
            <person name="Kim S."/>
            <person name="Park J."/>
            <person name="Yeom S.I."/>
            <person name="Kim Y.M."/>
            <person name="Seo E."/>
            <person name="Kim K.T."/>
            <person name="Kim M.S."/>
            <person name="Lee J.M."/>
            <person name="Cheong K."/>
            <person name="Shin H.S."/>
            <person name="Kim S.B."/>
            <person name="Han K."/>
            <person name="Lee J."/>
            <person name="Park M."/>
            <person name="Lee H.A."/>
            <person name="Lee H.Y."/>
            <person name="Lee Y."/>
            <person name="Oh S."/>
            <person name="Lee J.H."/>
            <person name="Choi E."/>
            <person name="Choi E."/>
            <person name="Lee S.E."/>
            <person name="Jeon J."/>
            <person name="Kim H."/>
            <person name="Choi G."/>
            <person name="Song H."/>
            <person name="Lee J."/>
            <person name="Lee S.C."/>
            <person name="Kwon J.K."/>
            <person name="Lee H.Y."/>
            <person name="Koo N."/>
            <person name="Hong Y."/>
            <person name="Kim R.W."/>
            <person name="Kang W.H."/>
            <person name="Huh J.H."/>
            <person name="Kang B.C."/>
            <person name="Yang T.J."/>
            <person name="Lee Y.H."/>
            <person name="Bennetzen J.L."/>
            <person name="Choi D."/>
        </authorList>
    </citation>
    <scope>NUCLEOTIDE SEQUENCE [LARGE SCALE GENOMIC DNA]</scope>
    <source>
        <strain evidence="2">cv. CM334</strain>
    </source>
</reference>
<dbReference type="EMBL" id="AYRZ02000011">
    <property type="protein sequence ID" value="PHT67487.1"/>
    <property type="molecule type" value="Genomic_DNA"/>
</dbReference>
<dbReference type="AlphaFoldDB" id="A0A2G2YCK6"/>
<dbReference type="Proteomes" id="UP000222542">
    <property type="component" value="Unassembled WGS sequence"/>
</dbReference>
<dbReference type="SUPFAM" id="SSF52313">
    <property type="entry name" value="Ribosomal protein S2"/>
    <property type="match status" value="1"/>
</dbReference>
<dbReference type="InterPro" id="IPR023591">
    <property type="entry name" value="Ribosomal_uS2_flav_dom_sf"/>
</dbReference>
<evidence type="ECO:0000313" key="2">
    <source>
        <dbReference type="Proteomes" id="UP000222542"/>
    </source>
</evidence>
<dbReference type="Gene3D" id="3.40.50.10490">
    <property type="entry name" value="Glucose-6-phosphate isomerase like protein, domain 1"/>
    <property type="match status" value="1"/>
</dbReference>